<evidence type="ECO:0000313" key="11">
    <source>
        <dbReference type="EMBL" id="EJK63490.1"/>
    </source>
</evidence>
<evidence type="ECO:0000256" key="7">
    <source>
        <dbReference type="ARBA" id="ARBA00022884"/>
    </source>
</evidence>
<keyword evidence="12" id="KW-1185">Reference proteome</keyword>
<protein>
    <recommendedName>
        <fullName evidence="10">Nudix hydrolase domain-containing protein</fullName>
    </recommendedName>
</protein>
<dbReference type="SUPFAM" id="SSF55811">
    <property type="entry name" value="Nudix"/>
    <property type="match status" value="1"/>
</dbReference>
<comment type="cofactor">
    <cofactor evidence="1">
        <name>Mn(2+)</name>
        <dbReference type="ChEBI" id="CHEBI:29035"/>
    </cofactor>
</comment>
<evidence type="ECO:0000256" key="2">
    <source>
        <dbReference type="ARBA" id="ARBA00004496"/>
    </source>
</evidence>
<gene>
    <name evidence="11" type="ORF">THAOC_15842</name>
</gene>
<reference evidence="11 12" key="1">
    <citation type="journal article" date="2012" name="Genome Biol.">
        <title>Genome and low-iron response of an oceanic diatom adapted to chronic iron limitation.</title>
        <authorList>
            <person name="Lommer M."/>
            <person name="Specht M."/>
            <person name="Roy A.S."/>
            <person name="Kraemer L."/>
            <person name="Andreson R."/>
            <person name="Gutowska M.A."/>
            <person name="Wolf J."/>
            <person name="Bergner S.V."/>
            <person name="Schilhabel M.B."/>
            <person name="Klostermeier U.C."/>
            <person name="Beiko R.G."/>
            <person name="Rosenstiel P."/>
            <person name="Hippler M."/>
            <person name="Laroche J."/>
        </authorList>
    </citation>
    <scope>NUCLEOTIDE SEQUENCE [LARGE SCALE GENOMIC DNA]</scope>
    <source>
        <strain evidence="11 12">CCMP1005</strain>
    </source>
</reference>
<dbReference type="GO" id="GO:0005737">
    <property type="term" value="C:cytoplasm"/>
    <property type="evidence" value="ECO:0007669"/>
    <property type="project" value="UniProtKB-SubCell"/>
</dbReference>
<name>K0SDL6_THAOC</name>
<dbReference type="InterPro" id="IPR020084">
    <property type="entry name" value="NUDIX_hydrolase_CS"/>
</dbReference>
<dbReference type="OrthoDB" id="18996at2759"/>
<feature type="compositionally biased region" description="Basic and acidic residues" evidence="9">
    <location>
        <begin position="280"/>
        <end position="289"/>
    </location>
</feature>
<dbReference type="AlphaFoldDB" id="K0SDL6"/>
<dbReference type="InterPro" id="IPR036189">
    <property type="entry name" value="DCP2_BoxA_sf"/>
</dbReference>
<dbReference type="InterPro" id="IPR044099">
    <property type="entry name" value="Dcp2_NUDIX"/>
</dbReference>
<accession>K0SDL6</accession>
<dbReference type="Proteomes" id="UP000266841">
    <property type="component" value="Unassembled WGS sequence"/>
</dbReference>
<keyword evidence="8" id="KW-0464">Manganese</keyword>
<evidence type="ECO:0000313" key="12">
    <source>
        <dbReference type="Proteomes" id="UP000266841"/>
    </source>
</evidence>
<feature type="region of interest" description="Disordered" evidence="9">
    <location>
        <begin position="280"/>
        <end position="323"/>
    </location>
</feature>
<dbReference type="CDD" id="cd03672">
    <property type="entry name" value="NUDIX_Dcp2p_Nudt20"/>
    <property type="match status" value="1"/>
</dbReference>
<dbReference type="Gene3D" id="3.90.79.10">
    <property type="entry name" value="Nucleoside Triphosphate Pyrophosphohydrolase"/>
    <property type="match status" value="1"/>
</dbReference>
<dbReference type="InterPro" id="IPR007722">
    <property type="entry name" value="DCP2_BoxA"/>
</dbReference>
<dbReference type="SMART" id="SM01125">
    <property type="entry name" value="DCP2"/>
    <property type="match status" value="1"/>
</dbReference>
<keyword evidence="7" id="KW-0694">RNA-binding</keyword>
<dbReference type="InterPro" id="IPR000086">
    <property type="entry name" value="NUDIX_hydrolase_dom"/>
</dbReference>
<feature type="region of interest" description="Disordered" evidence="9">
    <location>
        <begin position="335"/>
        <end position="385"/>
    </location>
</feature>
<dbReference type="GO" id="GO:0003723">
    <property type="term" value="F:RNA binding"/>
    <property type="evidence" value="ECO:0007669"/>
    <property type="project" value="UniProtKB-KW"/>
</dbReference>
<evidence type="ECO:0000256" key="8">
    <source>
        <dbReference type="ARBA" id="ARBA00023211"/>
    </source>
</evidence>
<keyword evidence="4" id="KW-0963">Cytoplasm</keyword>
<feature type="domain" description="Nudix hydrolase" evidence="10">
    <location>
        <begin position="111"/>
        <end position="281"/>
    </location>
</feature>
<dbReference type="eggNOG" id="KOG2937">
    <property type="taxonomic scope" value="Eukaryota"/>
</dbReference>
<organism evidence="11 12">
    <name type="scientific">Thalassiosira oceanica</name>
    <name type="common">Marine diatom</name>
    <dbReference type="NCBI Taxonomy" id="159749"/>
    <lineage>
        <taxon>Eukaryota</taxon>
        <taxon>Sar</taxon>
        <taxon>Stramenopiles</taxon>
        <taxon>Ochrophyta</taxon>
        <taxon>Bacillariophyta</taxon>
        <taxon>Coscinodiscophyceae</taxon>
        <taxon>Thalassiosirophycidae</taxon>
        <taxon>Thalassiosirales</taxon>
        <taxon>Thalassiosiraceae</taxon>
        <taxon>Thalassiosira</taxon>
    </lineage>
</organism>
<evidence type="ECO:0000256" key="9">
    <source>
        <dbReference type="SAM" id="MobiDB-lite"/>
    </source>
</evidence>
<feature type="compositionally biased region" description="Basic residues" evidence="9">
    <location>
        <begin position="364"/>
        <end position="375"/>
    </location>
</feature>
<evidence type="ECO:0000259" key="10">
    <source>
        <dbReference type="PROSITE" id="PS51462"/>
    </source>
</evidence>
<evidence type="ECO:0000256" key="6">
    <source>
        <dbReference type="ARBA" id="ARBA00022801"/>
    </source>
</evidence>
<feature type="region of interest" description="Disordered" evidence="9">
    <location>
        <begin position="597"/>
        <end position="620"/>
    </location>
</feature>
<keyword evidence="5" id="KW-0479">Metal-binding</keyword>
<dbReference type="GO" id="GO:0140933">
    <property type="term" value="F:5'-(N(7)-methylguanosine 5'-triphospho)-[mRNA] hydrolase activity"/>
    <property type="evidence" value="ECO:0007669"/>
    <property type="project" value="InterPro"/>
</dbReference>
<dbReference type="InterPro" id="IPR015797">
    <property type="entry name" value="NUDIX_hydrolase-like_dom_sf"/>
</dbReference>
<comment type="caution">
    <text evidence="11">The sequence shown here is derived from an EMBL/GenBank/DDBJ whole genome shotgun (WGS) entry which is preliminary data.</text>
</comment>
<dbReference type="PANTHER" id="PTHR23114:SF17">
    <property type="entry name" value="M7GPPPN-MRNA HYDROLASE"/>
    <property type="match status" value="1"/>
</dbReference>
<evidence type="ECO:0000256" key="4">
    <source>
        <dbReference type="ARBA" id="ARBA00022490"/>
    </source>
</evidence>
<dbReference type="Pfam" id="PF05026">
    <property type="entry name" value="DCP2"/>
    <property type="match status" value="1"/>
</dbReference>
<dbReference type="GO" id="GO:0000290">
    <property type="term" value="P:deadenylation-dependent decapping of nuclear-transcribed mRNA"/>
    <property type="evidence" value="ECO:0007669"/>
    <property type="project" value="InterPro"/>
</dbReference>
<evidence type="ECO:0000256" key="3">
    <source>
        <dbReference type="ARBA" id="ARBA00005279"/>
    </source>
</evidence>
<dbReference type="GO" id="GO:0000184">
    <property type="term" value="P:nuclear-transcribed mRNA catabolic process, nonsense-mediated decay"/>
    <property type="evidence" value="ECO:0007669"/>
    <property type="project" value="InterPro"/>
</dbReference>
<evidence type="ECO:0000256" key="1">
    <source>
        <dbReference type="ARBA" id="ARBA00001936"/>
    </source>
</evidence>
<sequence length="688" mass="75868">MSSKTKGNPAFEEALDDIHTRFILNLPDEELSSAPRIFFQLEQAWWFYDDFICDKEDALAKTTDETKGQPPLPRFKHMKPFSLEMFKYSPLLEHLLPEFETMYADFSSYKRSISTYGAILLNSAGTKLALCRVWQGKSWMIPGGKVNQHESGKDAAARETYEETGFDPKCEHGVCAQWKEQLENGEDIAGLSEDALVVDDGGERSLPWRPLQDGDKLLFTEKDTKKRKSVYICRGVPEEFPFEPVARKEVSEVAFHSIDNLPKKTFGVLPFIGQLKKWIKKDNKRREGRNATPKGRKGSSARRRESSNVKPRNNIDDKQEDVGLQPFFAADGAAPWEESVQSDDQGSPSKSKRAGSKKRDASRGKKGSKKRHSSRGRSVVDEDDPLVVSALVSPGESDRWTEDDMFAKNEMLLGRKITYDGNPHDFAEKGFSVEGDKKVDPHCFRVVGGSFMNDASGGVGRVSAPPAASAMQPLVARARSASKGEASAVSGMTSEGTDMGADLLTPFFSNEGKAPWEGPSDGGVVVTRLQSTEPAAIRSARVDQVGSNAKGLSLLGKLRKGSSAIKPSRDESLKNGVVRRDESGVASGDFMTDREITAKSQKEKLSSAQAPTKDAQTAPVDMPLPPIDVPKNMSFHNQQQSGVHESNHLKWMRQWARNLPQSAPTETFGDFRLDVDAVMAAAKEAMKV</sequence>
<dbReference type="PANTHER" id="PTHR23114">
    <property type="entry name" value="M7GPPPN-MRNA HYDROLASE"/>
    <property type="match status" value="1"/>
</dbReference>
<proteinExistence type="inferred from homology"/>
<dbReference type="SUPFAM" id="SSF140586">
    <property type="entry name" value="Dcp2 domain-like"/>
    <property type="match status" value="1"/>
</dbReference>
<comment type="similarity">
    <text evidence="3">Belongs to the Nudix hydrolase family. DCP2 subfamily.</text>
</comment>
<evidence type="ECO:0000256" key="5">
    <source>
        <dbReference type="ARBA" id="ARBA00022723"/>
    </source>
</evidence>
<dbReference type="OMA" id="FYDDFIC"/>
<dbReference type="PROSITE" id="PS00893">
    <property type="entry name" value="NUDIX_BOX"/>
    <property type="match status" value="1"/>
</dbReference>
<dbReference type="Gene3D" id="1.10.10.1050">
    <property type="entry name" value="Dcp2, box A domain"/>
    <property type="match status" value="1"/>
</dbReference>
<dbReference type="Pfam" id="PF00293">
    <property type="entry name" value="NUDIX"/>
    <property type="match status" value="1"/>
</dbReference>
<comment type="subcellular location">
    <subcellularLocation>
        <location evidence="2">Cytoplasm</location>
    </subcellularLocation>
</comment>
<dbReference type="EMBL" id="AGNL01018213">
    <property type="protein sequence ID" value="EJK63490.1"/>
    <property type="molecule type" value="Genomic_DNA"/>
</dbReference>
<feature type="compositionally biased region" description="Basic and acidic residues" evidence="9">
    <location>
        <begin position="302"/>
        <end position="321"/>
    </location>
</feature>
<keyword evidence="6" id="KW-0378">Hydrolase</keyword>
<dbReference type="GO" id="GO:0030145">
    <property type="term" value="F:manganese ion binding"/>
    <property type="evidence" value="ECO:0007669"/>
    <property type="project" value="InterPro"/>
</dbReference>
<dbReference type="PROSITE" id="PS51462">
    <property type="entry name" value="NUDIX"/>
    <property type="match status" value="1"/>
</dbReference>